<evidence type="ECO:0000313" key="2">
    <source>
        <dbReference type="EMBL" id="AXQ64963.1"/>
    </source>
</evidence>
<gene>
    <name evidence="2" type="primary">56</name>
    <name evidence="2" type="ORF">SEA_RENAUD18_56</name>
</gene>
<protein>
    <submittedName>
        <fullName evidence="2">Uncharacterized protein</fullName>
    </submittedName>
</protein>
<evidence type="ECO:0000256" key="1">
    <source>
        <dbReference type="SAM" id="MobiDB-lite"/>
    </source>
</evidence>
<dbReference type="KEGG" id="vg:55611301"/>
<sequence>MVPPAASLPPFRVGASTTTRTTETTSRTGEPMSDVVERAYEFMRSIQGRVIEYATEHDAEFGERQGELLRDLLAEVERLRAEKLGLEISESNLVVQLRNEVERLRPRVIDTTADLEWLPENSVILTHDGGALQKTSLGSWYWANDDQDEILPGYLIDFLPARVLYIPEAE</sequence>
<accession>A0A385DZM4</accession>
<name>A0A385DZM4_9CAUD</name>
<feature type="compositionally biased region" description="Low complexity" evidence="1">
    <location>
        <begin position="16"/>
        <end position="28"/>
    </location>
</feature>
<dbReference type="Proteomes" id="UP000262077">
    <property type="component" value="Segment"/>
</dbReference>
<dbReference type="RefSeq" id="YP_009841081.1">
    <property type="nucleotide sequence ID" value="NC_048729.1"/>
</dbReference>
<organism evidence="2 3">
    <name type="scientific">Mycobacterium phage Renaud18</name>
    <dbReference type="NCBI Taxonomy" id="2301701"/>
    <lineage>
        <taxon>Viruses</taxon>
        <taxon>Duplodnaviria</taxon>
        <taxon>Heunggongvirae</taxon>
        <taxon>Uroviricota</taxon>
        <taxon>Caudoviricetes</taxon>
        <taxon>Gracegardnervirinae</taxon>
        <taxon>Thetabobvirus</taxon>
        <taxon>Thetabobvirus renaud18</taxon>
        <taxon>Mycobacterium virus Renaud18</taxon>
    </lineage>
</organism>
<proteinExistence type="predicted"/>
<dbReference type="GeneID" id="55611301"/>
<feature type="region of interest" description="Disordered" evidence="1">
    <location>
        <begin position="1"/>
        <end position="30"/>
    </location>
</feature>
<evidence type="ECO:0000313" key="3">
    <source>
        <dbReference type="Proteomes" id="UP000262077"/>
    </source>
</evidence>
<keyword evidence="3" id="KW-1185">Reference proteome</keyword>
<dbReference type="EMBL" id="MH651187">
    <property type="protein sequence ID" value="AXQ64963.1"/>
    <property type="molecule type" value="Genomic_DNA"/>
</dbReference>
<reference evidence="3" key="1">
    <citation type="submission" date="2018-07" db="EMBL/GenBank/DDBJ databases">
        <authorList>
            <person name="Blumer L.S."/>
            <person name="Peister A."/>
            <person name="Ashby L.E."/>
            <person name="Bailey J.T."/>
            <person name="Douglas N.T.IV."/>
            <person name="Edwards J.M."/>
            <person name="Farrar A.M."/>
            <person name="Ford C."/>
            <person name="Frazier A.Jr."/>
            <person name="Freeman K.M."/>
            <person name="Hawkins D.A."/>
            <person name="Hoover D."/>
            <person name="Jones M.S."/>
            <person name="Magruder T.J."/>
            <person name="Phipps S.A."/>
            <person name="Ridley T.A."/>
            <person name="Scott S.M."/>
            <person name="Singleton G.II."/>
            <person name="Smith C.P."/>
            <person name="White Q.C."/>
            <person name="Wright J.K."/>
            <person name="Garlena R.A."/>
            <person name="Russell D.A."/>
            <person name="Pope W.H."/>
            <person name="Jacobs-Sera D."/>
            <person name="Hatfull G.F."/>
        </authorList>
    </citation>
    <scope>NUCLEOTIDE SEQUENCE [LARGE SCALE GENOMIC DNA]</scope>
</reference>